<comment type="similarity">
    <text evidence="2">Belongs to the EamA transporter family.</text>
</comment>
<keyword evidence="4" id="KW-1003">Cell membrane</keyword>
<dbReference type="AlphaFoldDB" id="A0A2R8CQA3"/>
<feature type="transmembrane region" description="Helical" evidence="8">
    <location>
        <begin position="39"/>
        <end position="56"/>
    </location>
</feature>
<feature type="transmembrane region" description="Helical" evidence="8">
    <location>
        <begin position="7"/>
        <end position="27"/>
    </location>
</feature>
<proteinExistence type="inferred from homology"/>
<feature type="transmembrane region" description="Helical" evidence="8">
    <location>
        <begin position="76"/>
        <end position="97"/>
    </location>
</feature>
<evidence type="ECO:0000256" key="5">
    <source>
        <dbReference type="ARBA" id="ARBA00022692"/>
    </source>
</evidence>
<feature type="transmembrane region" description="Helical" evidence="8">
    <location>
        <begin position="215"/>
        <end position="235"/>
    </location>
</feature>
<evidence type="ECO:0000256" key="3">
    <source>
        <dbReference type="ARBA" id="ARBA00022448"/>
    </source>
</evidence>
<evidence type="ECO:0000256" key="8">
    <source>
        <dbReference type="SAM" id="Phobius"/>
    </source>
</evidence>
<feature type="transmembrane region" description="Helical" evidence="8">
    <location>
        <begin position="133"/>
        <end position="149"/>
    </location>
</feature>
<dbReference type="NCBIfam" id="TIGR00688">
    <property type="entry name" value="rarD"/>
    <property type="match status" value="1"/>
</dbReference>
<evidence type="ECO:0000256" key="2">
    <source>
        <dbReference type="ARBA" id="ARBA00007362"/>
    </source>
</evidence>
<feature type="transmembrane region" description="Helical" evidence="8">
    <location>
        <begin position="242"/>
        <end position="263"/>
    </location>
</feature>
<dbReference type="InterPro" id="IPR004626">
    <property type="entry name" value="RarD"/>
</dbReference>
<reference evidence="10" key="1">
    <citation type="submission" date="2018-03" db="EMBL/GenBank/DDBJ databases">
        <authorList>
            <person name="Navarro De La Torre S."/>
        </authorList>
    </citation>
    <scope>NUCLEOTIDE SEQUENCE [LARGE SCALE GENOMIC DNA]</scope>
    <source>
        <strain evidence="10">EAod3</strain>
    </source>
</reference>
<keyword evidence="7 8" id="KW-0472">Membrane</keyword>
<evidence type="ECO:0000256" key="1">
    <source>
        <dbReference type="ARBA" id="ARBA00004651"/>
    </source>
</evidence>
<keyword evidence="5 8" id="KW-0812">Transmembrane</keyword>
<evidence type="ECO:0000313" key="10">
    <source>
        <dbReference type="Proteomes" id="UP000244934"/>
    </source>
</evidence>
<keyword evidence="6 8" id="KW-1133">Transmembrane helix</keyword>
<keyword evidence="10" id="KW-1185">Reference proteome</keyword>
<feature type="transmembrane region" description="Helical" evidence="8">
    <location>
        <begin position="184"/>
        <end position="203"/>
    </location>
</feature>
<sequence length="306" mass="34289">MQPDKNTSPGVILNIIASIFFALMFAYTSQLSTLNGEEIFGWRMLLTFPCLTAFIASRGYWPQVLTIYRRLYIERYFIIIRLVSSLLLSFQLWIFVWAPGNDYGLAVSLGYFILPITMVIIGRLAFRDRMSHPQQLACVFAVFGILSQLVFSQTLAWPTLAVCLGYPGYFWLRRKTDTNNIGGLWFDMALALPLGLFFIMQGGQVLSGLDIDLHLLWSVLGLGLISALALTFQALSAPHLNLSLFGLLTYVEPVLLMLVALILGETISATEWPTYIAIWLSVMVLMAEGVCGLKRQRAAREIVSPD</sequence>
<evidence type="ECO:0008006" key="11">
    <source>
        <dbReference type="Google" id="ProtNLM"/>
    </source>
</evidence>
<organism evidence="9 10">
    <name type="scientific">Kushneria phyllosphaerae</name>
    <dbReference type="NCBI Taxonomy" id="2100822"/>
    <lineage>
        <taxon>Bacteria</taxon>
        <taxon>Pseudomonadati</taxon>
        <taxon>Pseudomonadota</taxon>
        <taxon>Gammaproteobacteria</taxon>
        <taxon>Oceanospirillales</taxon>
        <taxon>Halomonadaceae</taxon>
        <taxon>Kushneria</taxon>
    </lineage>
</organism>
<feature type="transmembrane region" description="Helical" evidence="8">
    <location>
        <begin position="103"/>
        <end position="126"/>
    </location>
</feature>
<dbReference type="EMBL" id="ONZI01000004">
    <property type="protein sequence ID" value="SPJ34964.1"/>
    <property type="molecule type" value="Genomic_DNA"/>
</dbReference>
<feature type="transmembrane region" description="Helical" evidence="8">
    <location>
        <begin position="275"/>
        <end position="293"/>
    </location>
</feature>
<comment type="subcellular location">
    <subcellularLocation>
        <location evidence="1">Cell membrane</location>
        <topology evidence="1">Multi-pass membrane protein</topology>
    </subcellularLocation>
</comment>
<dbReference type="RefSeq" id="WP_108843747.1">
    <property type="nucleotide sequence ID" value="NZ_ONZI01000004.1"/>
</dbReference>
<dbReference type="Proteomes" id="UP000244934">
    <property type="component" value="Unassembled WGS sequence"/>
</dbReference>
<evidence type="ECO:0000256" key="6">
    <source>
        <dbReference type="ARBA" id="ARBA00022989"/>
    </source>
</evidence>
<evidence type="ECO:0000256" key="7">
    <source>
        <dbReference type="ARBA" id="ARBA00023136"/>
    </source>
</evidence>
<accession>A0A2R8CQA3</accession>
<keyword evidence="3" id="KW-0813">Transport</keyword>
<dbReference type="OrthoDB" id="3250831at2"/>
<evidence type="ECO:0000313" key="9">
    <source>
        <dbReference type="EMBL" id="SPJ34964.1"/>
    </source>
</evidence>
<evidence type="ECO:0000256" key="4">
    <source>
        <dbReference type="ARBA" id="ARBA00022475"/>
    </source>
</evidence>
<protein>
    <recommendedName>
        <fullName evidence="11">EamA domain-containing protein</fullName>
    </recommendedName>
</protein>
<gene>
    <name evidence="9" type="ORF">KSP9073_03013</name>
</gene>
<name>A0A2R8CQA3_9GAMM</name>
<feature type="transmembrane region" description="Helical" evidence="8">
    <location>
        <begin position="155"/>
        <end position="172"/>
    </location>
</feature>
<dbReference type="GO" id="GO:0005886">
    <property type="term" value="C:plasma membrane"/>
    <property type="evidence" value="ECO:0007669"/>
    <property type="project" value="UniProtKB-SubCell"/>
</dbReference>